<feature type="domain" description="CPH" evidence="2">
    <location>
        <begin position="1"/>
        <end position="53"/>
    </location>
</feature>
<dbReference type="InterPro" id="IPR021097">
    <property type="entry name" value="CPH_domain"/>
</dbReference>
<protein>
    <submittedName>
        <fullName evidence="4">Cullin-9</fullName>
    </submittedName>
</protein>
<reference evidence="4 5" key="1">
    <citation type="submission" date="2017-05" db="EMBL/GenBank/DDBJ databases">
        <title>Genome of assembly of the Bengalese finch, Lonchura striata domestica.</title>
        <authorList>
            <person name="Colquitt B.M."/>
            <person name="Brainard M.S."/>
        </authorList>
    </citation>
    <scope>NUCLEOTIDE SEQUENCE [LARGE SCALE GENOMIC DNA]</scope>
    <source>
        <strain evidence="4">White83orange57</strain>
    </source>
</reference>
<comment type="caution">
    <text evidence="4">The sequence shown here is derived from an EMBL/GenBank/DDBJ whole genome shotgun (WGS) entry which is preliminary data.</text>
</comment>
<sequence>MRVRLLADCGDIRAGEEGEFLQSTDNMHTVLVLQQSTGRTYWVHWHILEIIGFGDQWEDPAAQVKECSVRKSFTVDTVPQPFLCKPLGGLYSLPYLGQRLPKAADTLSRAEWWELLFFVRKLEAQEQKEITCLIQQHQGEQVDEEALMQLSLPVELAQKVLQVLEKRCQGSSLRDLRGSCVYARHFLGRGAEQDGGGSTTASSEGDRSTGPEGTMAKAVEGDLSAAPGSPQGCSEVAVKSDSQLFSELLEREGLFLPEVTEEQSQALGGSKGLSESGSLAKVAAVVEVIQSSSSAVGLRLAGLKHILKMLEEEPKSEQQVGTAQDRLGTGRAGEKLVQVSVELLSTEVAEKALVAVTLRLLAVLLARYEWRVPFATEGGVRAVLACMQQHGCSALVQQAGLAALKVLVGAADAEPGGAGGKCLPWNHGDAQMMREIFASIGSASSKGSAGLLSSIPAALSTMQRVPGGSSGVQNGLLVVNMLMDGHRGLAEQLASCDLLAVLQSCWRAGQSSGCPQAVLALSAINRLAEHGLPLGPEAAGREVLLDPKGVQMLLGGLDDGSLSKEVVVALERQLCSEGPVPSSHVAQLLQDHSCFRLLLRSLELLETEKAVSLSILRILNKFLDSYEEDVLPWHECVEPCVSFLITHSSSWE</sequence>
<feature type="region of interest" description="Disordered" evidence="1">
    <location>
        <begin position="192"/>
        <end position="215"/>
    </location>
</feature>
<dbReference type="Gene3D" id="1.25.10.10">
    <property type="entry name" value="Leucine-rich Repeat Variant"/>
    <property type="match status" value="1"/>
</dbReference>
<dbReference type="Pfam" id="PF11515">
    <property type="entry name" value="Cul7"/>
    <property type="match status" value="1"/>
</dbReference>
<dbReference type="InterPro" id="IPR011989">
    <property type="entry name" value="ARM-like"/>
</dbReference>
<dbReference type="InterPro" id="IPR014722">
    <property type="entry name" value="Rib_uL2_dom2"/>
</dbReference>
<feature type="domain" description="CUL7/CUL9 ARM-repeats" evidence="3">
    <location>
        <begin position="549"/>
        <end position="652"/>
    </location>
</feature>
<dbReference type="Gene3D" id="2.30.30.30">
    <property type="match status" value="1"/>
</dbReference>
<evidence type="ECO:0000256" key="1">
    <source>
        <dbReference type="SAM" id="MobiDB-lite"/>
    </source>
</evidence>
<evidence type="ECO:0000313" key="4">
    <source>
        <dbReference type="EMBL" id="OWK53581.1"/>
    </source>
</evidence>
<dbReference type="SUPFAM" id="SSF48371">
    <property type="entry name" value="ARM repeat"/>
    <property type="match status" value="1"/>
</dbReference>
<name>A0A218UJ23_9PASE</name>
<evidence type="ECO:0000313" key="5">
    <source>
        <dbReference type="Proteomes" id="UP000197619"/>
    </source>
</evidence>
<evidence type="ECO:0000259" key="2">
    <source>
        <dbReference type="Pfam" id="PF11515"/>
    </source>
</evidence>
<dbReference type="SUPFAM" id="SSF63748">
    <property type="entry name" value="Tudor/PWWP/MBT"/>
    <property type="match status" value="1"/>
</dbReference>
<dbReference type="PANTHER" id="PTHR22771">
    <property type="entry name" value="CULLIN AND GALACTOSE-BINDING DOMAIN-CONTAINING"/>
    <property type="match status" value="1"/>
</dbReference>
<gene>
    <name evidence="4" type="primary">CUL9_2</name>
    <name evidence="4" type="ORF">RLOC_00001023</name>
</gene>
<dbReference type="PANTHER" id="PTHR22771:SF4">
    <property type="entry name" value="CULLIN 7-RELATED"/>
    <property type="match status" value="1"/>
</dbReference>
<dbReference type="InterPro" id="IPR016024">
    <property type="entry name" value="ARM-type_fold"/>
</dbReference>
<organism evidence="4 5">
    <name type="scientific">Lonchura striata</name>
    <name type="common">white-rumped munia</name>
    <dbReference type="NCBI Taxonomy" id="40157"/>
    <lineage>
        <taxon>Eukaryota</taxon>
        <taxon>Metazoa</taxon>
        <taxon>Chordata</taxon>
        <taxon>Craniata</taxon>
        <taxon>Vertebrata</taxon>
        <taxon>Euteleostomi</taxon>
        <taxon>Archelosauria</taxon>
        <taxon>Archosauria</taxon>
        <taxon>Dinosauria</taxon>
        <taxon>Saurischia</taxon>
        <taxon>Theropoda</taxon>
        <taxon>Coelurosauria</taxon>
        <taxon>Aves</taxon>
        <taxon>Neognathae</taxon>
        <taxon>Neoaves</taxon>
        <taxon>Telluraves</taxon>
        <taxon>Australaves</taxon>
        <taxon>Passeriformes</taxon>
        <taxon>Passeroidea</taxon>
        <taxon>Estrildidae</taxon>
        <taxon>Estrildinae</taxon>
        <taxon>Lonchura</taxon>
    </lineage>
</organism>
<dbReference type="Proteomes" id="UP000197619">
    <property type="component" value="Unassembled WGS sequence"/>
</dbReference>
<dbReference type="Pfam" id="PF24742">
    <property type="entry name" value="ARM_CUL7_CUL9"/>
    <property type="match status" value="1"/>
</dbReference>
<evidence type="ECO:0000259" key="3">
    <source>
        <dbReference type="Pfam" id="PF24742"/>
    </source>
</evidence>
<keyword evidence="5" id="KW-1185">Reference proteome</keyword>
<dbReference type="InterPro" id="IPR056405">
    <property type="entry name" value="ARM_CUL7_CUL9"/>
</dbReference>
<dbReference type="AlphaFoldDB" id="A0A218UJ23"/>
<dbReference type="InterPro" id="IPR045093">
    <property type="entry name" value="Cullin"/>
</dbReference>
<proteinExistence type="predicted"/>
<accession>A0A218UJ23</accession>
<dbReference type="EMBL" id="MUZQ01000281">
    <property type="protein sequence ID" value="OWK53581.1"/>
    <property type="molecule type" value="Genomic_DNA"/>
</dbReference>